<dbReference type="AlphaFoldDB" id="A0AAW1FSS7"/>
<dbReference type="EMBL" id="JBCEZU010000034">
    <property type="protein sequence ID" value="KAK9537899.1"/>
    <property type="molecule type" value="Genomic_DNA"/>
</dbReference>
<comment type="caution">
    <text evidence="1">The sequence shown here is derived from an EMBL/GenBank/DDBJ whole genome shotgun (WGS) entry which is preliminary data.</text>
</comment>
<sequence length="95" mass="10965">MIIFLLIIHFRQVIAGVFVPGIFAVLVLEDQLTHINSIHNDERRLTYTHPDGLQLTSTHYAWLHLTYTLVIVVEDPDDFREAVLCRTFDDVVDTS</sequence>
<name>A0AAW1FSS7_ZOAVI</name>
<evidence type="ECO:0008006" key="3">
    <source>
        <dbReference type="Google" id="ProtNLM"/>
    </source>
</evidence>
<dbReference type="Proteomes" id="UP001488805">
    <property type="component" value="Unassembled WGS sequence"/>
</dbReference>
<keyword evidence="2" id="KW-1185">Reference proteome</keyword>
<protein>
    <recommendedName>
        <fullName evidence="3">Secreted protein</fullName>
    </recommendedName>
</protein>
<organism evidence="1 2">
    <name type="scientific">Zoarces viviparus</name>
    <name type="common">Viviparous eelpout</name>
    <name type="synonym">Blennius viviparus</name>
    <dbReference type="NCBI Taxonomy" id="48416"/>
    <lineage>
        <taxon>Eukaryota</taxon>
        <taxon>Metazoa</taxon>
        <taxon>Chordata</taxon>
        <taxon>Craniata</taxon>
        <taxon>Vertebrata</taxon>
        <taxon>Euteleostomi</taxon>
        <taxon>Actinopterygii</taxon>
        <taxon>Neopterygii</taxon>
        <taxon>Teleostei</taxon>
        <taxon>Neoteleostei</taxon>
        <taxon>Acanthomorphata</taxon>
        <taxon>Eupercaria</taxon>
        <taxon>Perciformes</taxon>
        <taxon>Cottioidei</taxon>
        <taxon>Zoarcales</taxon>
        <taxon>Zoarcidae</taxon>
        <taxon>Zoarcinae</taxon>
        <taxon>Zoarces</taxon>
    </lineage>
</organism>
<evidence type="ECO:0000313" key="1">
    <source>
        <dbReference type="EMBL" id="KAK9537899.1"/>
    </source>
</evidence>
<accession>A0AAW1FSS7</accession>
<gene>
    <name evidence="1" type="ORF">VZT92_005474</name>
</gene>
<reference evidence="1 2" key="1">
    <citation type="journal article" date="2024" name="Genome Biol. Evol.">
        <title>Chromosome-level genome assembly of the viviparous eelpout Zoarces viviparus.</title>
        <authorList>
            <person name="Fuhrmann N."/>
            <person name="Brasseur M.V."/>
            <person name="Bakowski C.E."/>
            <person name="Podsiadlowski L."/>
            <person name="Prost S."/>
            <person name="Krehenwinkel H."/>
            <person name="Mayer C."/>
        </authorList>
    </citation>
    <scope>NUCLEOTIDE SEQUENCE [LARGE SCALE GENOMIC DNA]</scope>
    <source>
        <strain evidence="1">NO-MEL_2022_Ind0_liver</strain>
    </source>
</reference>
<proteinExistence type="predicted"/>
<evidence type="ECO:0000313" key="2">
    <source>
        <dbReference type="Proteomes" id="UP001488805"/>
    </source>
</evidence>